<dbReference type="GO" id="GO:0051295">
    <property type="term" value="P:establishment of meiotic spindle localization"/>
    <property type="evidence" value="ECO:0007669"/>
    <property type="project" value="TreeGrafter"/>
</dbReference>
<dbReference type="OrthoDB" id="165414at2759"/>
<dbReference type="STRING" id="112090.W4GB45"/>
<evidence type="ECO:0000256" key="2">
    <source>
        <dbReference type="ARBA" id="ARBA00022490"/>
    </source>
</evidence>
<keyword evidence="4" id="KW-0112">Calmodulin-binding</keyword>
<dbReference type="InterPro" id="IPR051185">
    <property type="entry name" value="ASPM"/>
</dbReference>
<dbReference type="GO" id="GO:0005737">
    <property type="term" value="C:cytoplasm"/>
    <property type="evidence" value="ECO:0007669"/>
    <property type="project" value="UniProtKB-SubCell"/>
</dbReference>
<dbReference type="SMART" id="SM00015">
    <property type="entry name" value="IQ"/>
    <property type="match status" value="5"/>
</dbReference>
<gene>
    <name evidence="6" type="ORF">H257_09759</name>
</gene>
<evidence type="ECO:0000256" key="4">
    <source>
        <dbReference type="ARBA" id="ARBA00022860"/>
    </source>
</evidence>
<organism evidence="6">
    <name type="scientific">Aphanomyces astaci</name>
    <name type="common">Crayfish plague agent</name>
    <dbReference type="NCBI Taxonomy" id="112090"/>
    <lineage>
        <taxon>Eukaryota</taxon>
        <taxon>Sar</taxon>
        <taxon>Stramenopiles</taxon>
        <taxon>Oomycota</taxon>
        <taxon>Saprolegniomycetes</taxon>
        <taxon>Saprolegniales</taxon>
        <taxon>Verrucalvaceae</taxon>
        <taxon>Aphanomyces</taxon>
    </lineage>
</organism>
<dbReference type="Pfam" id="PF00612">
    <property type="entry name" value="IQ"/>
    <property type="match status" value="2"/>
</dbReference>
<dbReference type="GeneID" id="20811755"/>
<evidence type="ECO:0000313" key="6">
    <source>
        <dbReference type="EMBL" id="ETV76284.1"/>
    </source>
</evidence>
<dbReference type="PROSITE" id="PS50096">
    <property type="entry name" value="IQ"/>
    <property type="match status" value="1"/>
</dbReference>
<feature type="region of interest" description="Disordered" evidence="5">
    <location>
        <begin position="345"/>
        <end position="371"/>
    </location>
</feature>
<dbReference type="PANTHER" id="PTHR22706">
    <property type="entry name" value="ASSEMBLY FACTOR FOR SPINDLE MICROTUBULES"/>
    <property type="match status" value="1"/>
</dbReference>
<proteinExistence type="predicted"/>
<evidence type="ECO:0000256" key="3">
    <source>
        <dbReference type="ARBA" id="ARBA00022737"/>
    </source>
</evidence>
<evidence type="ECO:0000256" key="5">
    <source>
        <dbReference type="SAM" id="MobiDB-lite"/>
    </source>
</evidence>
<evidence type="ECO:0000256" key="1">
    <source>
        <dbReference type="ARBA" id="ARBA00004496"/>
    </source>
</evidence>
<accession>W4GB45</accession>
<dbReference type="GO" id="GO:0005516">
    <property type="term" value="F:calmodulin binding"/>
    <property type="evidence" value="ECO:0007669"/>
    <property type="project" value="UniProtKB-KW"/>
</dbReference>
<keyword evidence="3" id="KW-0677">Repeat</keyword>
<dbReference type="PANTHER" id="PTHR22706:SF1">
    <property type="entry name" value="ASSEMBLY FACTOR FOR SPINDLE MICROTUBULES"/>
    <property type="match status" value="1"/>
</dbReference>
<comment type="subcellular location">
    <subcellularLocation>
        <location evidence="1">Cytoplasm</location>
    </subcellularLocation>
</comment>
<dbReference type="AlphaFoldDB" id="W4GB45"/>
<dbReference type="GO" id="GO:0007051">
    <property type="term" value="P:spindle organization"/>
    <property type="evidence" value="ECO:0007669"/>
    <property type="project" value="TreeGrafter"/>
</dbReference>
<dbReference type="RefSeq" id="XP_009834409.1">
    <property type="nucleotide sequence ID" value="XM_009836107.1"/>
</dbReference>
<keyword evidence="2" id="KW-0963">Cytoplasm</keyword>
<dbReference type="GO" id="GO:0000278">
    <property type="term" value="P:mitotic cell cycle"/>
    <property type="evidence" value="ECO:0007669"/>
    <property type="project" value="TreeGrafter"/>
</dbReference>
<feature type="compositionally biased region" description="Pro residues" evidence="5">
    <location>
        <begin position="352"/>
        <end position="371"/>
    </location>
</feature>
<reference evidence="6" key="1">
    <citation type="submission" date="2013-12" db="EMBL/GenBank/DDBJ databases">
        <title>The Genome Sequence of Aphanomyces astaci APO3.</title>
        <authorList>
            <consortium name="The Broad Institute Genomics Platform"/>
            <person name="Russ C."/>
            <person name="Tyler B."/>
            <person name="van West P."/>
            <person name="Dieguez-Uribeondo J."/>
            <person name="Young S.K."/>
            <person name="Zeng Q."/>
            <person name="Gargeya S."/>
            <person name="Fitzgerald M."/>
            <person name="Abouelleil A."/>
            <person name="Alvarado L."/>
            <person name="Chapman S.B."/>
            <person name="Gainer-Dewar J."/>
            <person name="Goldberg J."/>
            <person name="Griggs A."/>
            <person name="Gujja S."/>
            <person name="Hansen M."/>
            <person name="Howarth C."/>
            <person name="Imamovic A."/>
            <person name="Ireland A."/>
            <person name="Larimer J."/>
            <person name="McCowan C."/>
            <person name="Murphy C."/>
            <person name="Pearson M."/>
            <person name="Poon T.W."/>
            <person name="Priest M."/>
            <person name="Roberts A."/>
            <person name="Saif S."/>
            <person name="Shea T."/>
            <person name="Sykes S."/>
            <person name="Wortman J."/>
            <person name="Nusbaum C."/>
            <person name="Birren B."/>
        </authorList>
    </citation>
    <scope>NUCLEOTIDE SEQUENCE [LARGE SCALE GENOMIC DNA]</scope>
    <source>
        <strain evidence="6">APO3</strain>
    </source>
</reference>
<dbReference type="GO" id="GO:0000922">
    <property type="term" value="C:spindle pole"/>
    <property type="evidence" value="ECO:0007669"/>
    <property type="project" value="TreeGrafter"/>
</dbReference>
<dbReference type="Gene3D" id="1.20.5.190">
    <property type="match status" value="1"/>
</dbReference>
<dbReference type="VEuPathDB" id="FungiDB:H257_09759"/>
<dbReference type="InterPro" id="IPR000048">
    <property type="entry name" value="IQ_motif_EF-hand-BS"/>
</dbReference>
<name>W4GB45_APHAT</name>
<dbReference type="EMBL" id="KI913137">
    <property type="protein sequence ID" value="ETV76284.1"/>
    <property type="molecule type" value="Genomic_DNA"/>
</dbReference>
<protein>
    <submittedName>
        <fullName evidence="6">Uncharacterized protein</fullName>
    </submittedName>
</protein>
<sequence>MSTAIAAARAKTKGKTLLKDILNAYGEIDSVEASADAISDWNRRKKEAVVNGTWVWRESTMTYAVPKSKVAAHKIKGEFASLTNLSAELNAIVHASPPTATTTATEASDDSKKGCSWSAVIAGKFYTCTNELHSEPEKLLRRCNWHAVDCRSPTHPSTLPDKSIAISNDEALCMGCFATSRSKLPKHRQTPPTFDPLVMPGVRRAEAQQVQAKLDIITQAKVKPAYISTEKTLTKSSICAWKGHKPGQKEFRAYVCHHTVLLHPVYQTYLPMCGFHQYPCARNLTKGVVCPPIELYNAHGLCHNHYEAYLATLTYHERQADKAYSTPFDPPEVFMDGDSDAVGKQNAVAPHPLAPKHPPPPSPSPSPKSPLPTSPIRGILATFIDSWTSPIRTLWWQINYLRQGPRIATRLQAIFRGKRARKRVRRLLLDSYGRKRMNAAVLLQKHWRAKQAKRVVGRYRDLVLRMSCVLQRLARGFLDRQRVHHLRCFRRFCRVVGVYLAVRRAIHVLRFRIDTRHGLSRGSDRDRLIALSLLQRRHAAKVLAHAMRSWKKTKLEKLKQGELKFQTFLSAVAIQRAWKRYQKLKWLQRRYQAAQRVQARVRGALTRCLWANDPGISSVVFWVNPRSGFACVRHTLNPAWSPSYSVGRRTMRRDAAARIVQMHFRGFVGRVAANTAWANMEKRWQWIDPTQDRQALRNTLLPRSFYHEDKKHHMRSIYNLAVPFRAFAYEFQGVVDLLDDKQGLRCENLPPRPTASTPLTVECPMSALSSDSLRLPATPSVVESIALEAVGITSTMAIFPLGAMVYVRVRNKKLHPATIIRVHRDADSFDVAFLPGLVSIRGVAITEAKHVHASRLQYDPPESPPESLTSRIHHELRRVAAVTTKLYTAADETPAVSNQVEHPVRFKRASFARRERQVQSDPPL</sequence>